<dbReference type="Pfam" id="PF02434">
    <property type="entry name" value="Fringe"/>
    <property type="match status" value="1"/>
</dbReference>
<keyword evidence="7" id="KW-0812">Transmembrane</keyword>
<evidence type="ECO:0000256" key="9">
    <source>
        <dbReference type="ARBA" id="ARBA00022968"/>
    </source>
</evidence>
<evidence type="ECO:0000256" key="3">
    <source>
        <dbReference type="ARBA" id="ARBA00006462"/>
    </source>
</evidence>
<organism evidence="13 17">
    <name type="scientific">Didymodactylos carnosus</name>
    <dbReference type="NCBI Taxonomy" id="1234261"/>
    <lineage>
        <taxon>Eukaryota</taxon>
        <taxon>Metazoa</taxon>
        <taxon>Spiralia</taxon>
        <taxon>Gnathifera</taxon>
        <taxon>Rotifera</taxon>
        <taxon>Eurotatoria</taxon>
        <taxon>Bdelloidea</taxon>
        <taxon>Philodinida</taxon>
        <taxon>Philodinidae</taxon>
        <taxon>Didymodactylos</taxon>
    </lineage>
</organism>
<gene>
    <name evidence="13" type="ORF">GPM918_LOCUS22888</name>
    <name evidence="14" type="ORF">OVA965_LOCUS25646</name>
    <name evidence="15" type="ORF">SRO942_LOCUS22887</name>
    <name evidence="16" type="ORF">TMI583_LOCUS26376</name>
</gene>
<evidence type="ECO:0000256" key="1">
    <source>
        <dbReference type="ARBA" id="ARBA00004606"/>
    </source>
</evidence>
<comment type="subcellular location">
    <subcellularLocation>
        <location evidence="1">Membrane</location>
        <topology evidence="1">Single-pass type II membrane protein</topology>
    </subcellularLocation>
</comment>
<dbReference type="UniPathway" id="UPA00378"/>
<evidence type="ECO:0000259" key="12">
    <source>
        <dbReference type="Pfam" id="PF02434"/>
    </source>
</evidence>
<evidence type="ECO:0000256" key="5">
    <source>
        <dbReference type="ARBA" id="ARBA00022676"/>
    </source>
</evidence>
<dbReference type="Proteomes" id="UP000677228">
    <property type="component" value="Unassembled WGS sequence"/>
</dbReference>
<dbReference type="InterPro" id="IPR003378">
    <property type="entry name" value="Fringe-like_glycosylTrfase"/>
</dbReference>
<sequence length="295" mass="34088">MGKSGLLMFPQKRRWFTIVLVVLLLITSITFIHNDIDLNLLFYTSKNLKILPNVIGTISFEEKRQTVKVCCLVLTTPSNFLTRAKAVNETWGKRCDGLYFITEMEKKSMSTYDLPIAPIPNIISGYWHLTLKSRLAFIYAYENLYSKYDWFIKADDDTYIIVEHLKDFLYEQNASQPITFGYNFKVLVKQGYHSGGASYVLSKESLKRFFEETRKSNSVCKVDGGSEDVEIAACLRLQGVYPGDALDKENKELFHPLNFIAHFAGKFPEWMFSYAKYPLQSMTHLLLRIIPEVEM</sequence>
<dbReference type="EC" id="2.4.1.122" evidence="4"/>
<dbReference type="Proteomes" id="UP000663829">
    <property type="component" value="Unassembled WGS sequence"/>
</dbReference>
<evidence type="ECO:0000313" key="16">
    <source>
        <dbReference type="EMBL" id="CAF4044738.1"/>
    </source>
</evidence>
<evidence type="ECO:0000313" key="13">
    <source>
        <dbReference type="EMBL" id="CAF1184736.1"/>
    </source>
</evidence>
<dbReference type="Proteomes" id="UP000681722">
    <property type="component" value="Unassembled WGS sequence"/>
</dbReference>
<feature type="domain" description="Fringe-like glycosyltransferase" evidence="12">
    <location>
        <begin position="72"/>
        <end position="235"/>
    </location>
</feature>
<keyword evidence="9" id="KW-0735">Signal-anchor</keyword>
<keyword evidence="10" id="KW-1133">Transmembrane helix</keyword>
<evidence type="ECO:0000256" key="11">
    <source>
        <dbReference type="ARBA" id="ARBA00023136"/>
    </source>
</evidence>
<keyword evidence="5" id="KW-0328">Glycosyltransferase</keyword>
<dbReference type="OrthoDB" id="414175at2759"/>
<evidence type="ECO:0000256" key="7">
    <source>
        <dbReference type="ARBA" id="ARBA00022692"/>
    </source>
</evidence>
<keyword evidence="6" id="KW-0808">Transferase</keyword>
<protein>
    <recommendedName>
        <fullName evidence="4">N-acetylgalactosaminide beta-1,3-galactosyltransferase</fullName>
        <ecNumber evidence="4">2.4.1.122</ecNumber>
    </recommendedName>
</protein>
<dbReference type="AlphaFoldDB" id="A0A814V683"/>
<dbReference type="PANTHER" id="PTHR23033:SF14">
    <property type="entry name" value="GLYCOPROTEIN-N-ACETYLGALACTOSAMINE 3-BETA-GALACTOSYLTRANSFERASE 1-RELATED"/>
    <property type="match status" value="1"/>
</dbReference>
<reference evidence="13" key="1">
    <citation type="submission" date="2021-02" db="EMBL/GenBank/DDBJ databases">
        <authorList>
            <person name="Nowell W R."/>
        </authorList>
    </citation>
    <scope>NUCLEOTIDE SEQUENCE</scope>
</reference>
<dbReference type="InterPro" id="IPR026050">
    <property type="entry name" value="C1GALT1/C1GALT1_chp1"/>
</dbReference>
<evidence type="ECO:0000313" key="14">
    <source>
        <dbReference type="EMBL" id="CAF1237143.1"/>
    </source>
</evidence>
<evidence type="ECO:0000256" key="8">
    <source>
        <dbReference type="ARBA" id="ARBA00022741"/>
    </source>
</evidence>
<comment type="similarity">
    <text evidence="3">Belongs to the glycosyltransferase 31 family. Beta3-Gal-T subfamily.</text>
</comment>
<dbReference type="Gene3D" id="3.90.550.50">
    <property type="match status" value="1"/>
</dbReference>
<evidence type="ECO:0000256" key="6">
    <source>
        <dbReference type="ARBA" id="ARBA00022679"/>
    </source>
</evidence>
<dbReference type="GO" id="GO:0000166">
    <property type="term" value="F:nucleotide binding"/>
    <property type="evidence" value="ECO:0007669"/>
    <property type="project" value="UniProtKB-KW"/>
</dbReference>
<dbReference type="EMBL" id="CAJNOQ010007979">
    <property type="protein sequence ID" value="CAF1184736.1"/>
    <property type="molecule type" value="Genomic_DNA"/>
</dbReference>
<evidence type="ECO:0000313" key="15">
    <source>
        <dbReference type="EMBL" id="CAF3949035.1"/>
    </source>
</evidence>
<dbReference type="GO" id="GO:0016020">
    <property type="term" value="C:membrane"/>
    <property type="evidence" value="ECO:0007669"/>
    <property type="project" value="UniProtKB-SubCell"/>
</dbReference>
<keyword evidence="11" id="KW-0472">Membrane</keyword>
<dbReference type="Proteomes" id="UP000682733">
    <property type="component" value="Unassembled WGS sequence"/>
</dbReference>
<evidence type="ECO:0000256" key="10">
    <source>
        <dbReference type="ARBA" id="ARBA00022989"/>
    </source>
</evidence>
<name>A0A814V683_9BILA</name>
<comment type="pathway">
    <text evidence="2">Protein modification; protein glycosylation.</text>
</comment>
<evidence type="ECO:0000313" key="17">
    <source>
        <dbReference type="Proteomes" id="UP000663829"/>
    </source>
</evidence>
<evidence type="ECO:0000256" key="4">
    <source>
        <dbReference type="ARBA" id="ARBA00012557"/>
    </source>
</evidence>
<dbReference type="PANTHER" id="PTHR23033">
    <property type="entry name" value="BETA1,3-GALACTOSYLTRANSFERASE"/>
    <property type="match status" value="1"/>
</dbReference>
<dbReference type="EMBL" id="CAJNOK010016030">
    <property type="protein sequence ID" value="CAF1237143.1"/>
    <property type="molecule type" value="Genomic_DNA"/>
</dbReference>
<proteinExistence type="inferred from homology"/>
<keyword evidence="17" id="KW-1185">Reference proteome</keyword>
<evidence type="ECO:0000256" key="2">
    <source>
        <dbReference type="ARBA" id="ARBA00004922"/>
    </source>
</evidence>
<dbReference type="GO" id="GO:0016263">
    <property type="term" value="F:glycoprotein-N-acetylgalactosamine 3-beta-galactosyltransferase activity"/>
    <property type="evidence" value="ECO:0007669"/>
    <property type="project" value="UniProtKB-EC"/>
</dbReference>
<dbReference type="EMBL" id="CAJOBA010037576">
    <property type="protein sequence ID" value="CAF4044738.1"/>
    <property type="molecule type" value="Genomic_DNA"/>
</dbReference>
<keyword evidence="8" id="KW-0547">Nucleotide-binding</keyword>
<comment type="caution">
    <text evidence="13">The sequence shown here is derived from an EMBL/GenBank/DDBJ whole genome shotgun (WGS) entry which is preliminary data.</text>
</comment>
<dbReference type="EMBL" id="CAJOBC010007980">
    <property type="protein sequence ID" value="CAF3949035.1"/>
    <property type="molecule type" value="Genomic_DNA"/>
</dbReference>
<accession>A0A814V683</accession>